<reference evidence="4" key="1">
    <citation type="submission" date="2020-04" db="EMBL/GenBank/DDBJ databases">
        <title>Genome Assembly and Annotation of Botryosphaeria dothidea sdau 11-99, a Latent Pathogen of Apple Fruit Ring Rot in China.</title>
        <authorList>
            <person name="Yu C."/>
            <person name="Diao Y."/>
            <person name="Lu Q."/>
            <person name="Zhao J."/>
            <person name="Cui S."/>
            <person name="Peng C."/>
            <person name="He B."/>
            <person name="Liu H."/>
        </authorList>
    </citation>
    <scope>NUCLEOTIDE SEQUENCE [LARGE SCALE GENOMIC DNA]</scope>
    <source>
        <strain evidence="4">Sdau11-99</strain>
    </source>
</reference>
<comment type="caution">
    <text evidence="4">The sequence shown here is derived from an EMBL/GenBank/DDBJ whole genome shotgun (WGS) entry which is preliminary data.</text>
</comment>
<dbReference type="AlphaFoldDB" id="A0A8H4MZF3"/>
<dbReference type="PANTHER" id="PTHR33741:SF5">
    <property type="entry name" value="TRANSMEMBRANE PROTEIN DDB_G0269096-RELATED"/>
    <property type="match status" value="1"/>
</dbReference>
<dbReference type="PANTHER" id="PTHR33741">
    <property type="entry name" value="TRANSMEMBRANE PROTEIN DDB_G0269096-RELATED"/>
    <property type="match status" value="1"/>
</dbReference>
<feature type="transmembrane region" description="Helical" evidence="2">
    <location>
        <begin position="112"/>
        <end position="130"/>
    </location>
</feature>
<accession>A0A8H4MZF3</accession>
<evidence type="ECO:0000259" key="3">
    <source>
        <dbReference type="Pfam" id="PF04982"/>
    </source>
</evidence>
<evidence type="ECO:0000256" key="2">
    <source>
        <dbReference type="SAM" id="Phobius"/>
    </source>
</evidence>
<dbReference type="Proteomes" id="UP000572817">
    <property type="component" value="Unassembled WGS sequence"/>
</dbReference>
<evidence type="ECO:0000256" key="1">
    <source>
        <dbReference type="SAM" id="MobiDB-lite"/>
    </source>
</evidence>
<dbReference type="OrthoDB" id="2016548at2759"/>
<feature type="region of interest" description="Disordered" evidence="1">
    <location>
        <begin position="285"/>
        <end position="323"/>
    </location>
</feature>
<feature type="domain" description="HPP transmembrane region" evidence="3">
    <location>
        <begin position="47"/>
        <end position="209"/>
    </location>
</feature>
<sequence length="323" mass="35373">MKLPAANDVHFDLDDYLNRFVPRSRLYRLPKPLSHFLGYRATPGPQVGNILIATWALIGAFCGLTVVTAVYKFSPGINEYHPPVVFASLGAAAVLNYNVIQSPLAQPRNTVVGNTLSAIIGVAIAKLFMLSPSFENYRWLAGPLCCGVASWAMTMTNSVFPPGGATAILAATDPTVGDLGWMFIPIVLLGSVLMLAVALITNNIQRHYPAYWWTPRDVGKQVRPDVESLSQEKEEKLHDLGPDEEANADRKIIITEDCIVVPNGFGLGPVESQLVEMLRSRLRSGDRHYNPSGAPSEPYSNETLHSSREMLPSLKSKKSRETS</sequence>
<feature type="transmembrane region" description="Helical" evidence="2">
    <location>
        <begin position="180"/>
        <end position="200"/>
    </location>
</feature>
<keyword evidence="2" id="KW-0472">Membrane</keyword>
<name>A0A8H4MZF3_9PEZI</name>
<dbReference type="Pfam" id="PF04982">
    <property type="entry name" value="TM_HPP"/>
    <property type="match status" value="1"/>
</dbReference>
<evidence type="ECO:0000313" key="5">
    <source>
        <dbReference type="Proteomes" id="UP000572817"/>
    </source>
</evidence>
<dbReference type="InterPro" id="IPR058581">
    <property type="entry name" value="TM_HPP"/>
</dbReference>
<protein>
    <submittedName>
        <fullName evidence="4">Hpp family protein</fullName>
    </submittedName>
</protein>
<dbReference type="InterPro" id="IPR007065">
    <property type="entry name" value="HPP"/>
</dbReference>
<organism evidence="4 5">
    <name type="scientific">Botryosphaeria dothidea</name>
    <dbReference type="NCBI Taxonomy" id="55169"/>
    <lineage>
        <taxon>Eukaryota</taxon>
        <taxon>Fungi</taxon>
        <taxon>Dikarya</taxon>
        <taxon>Ascomycota</taxon>
        <taxon>Pezizomycotina</taxon>
        <taxon>Dothideomycetes</taxon>
        <taxon>Dothideomycetes incertae sedis</taxon>
        <taxon>Botryosphaeriales</taxon>
        <taxon>Botryosphaeriaceae</taxon>
        <taxon>Botryosphaeria</taxon>
    </lineage>
</organism>
<keyword evidence="2" id="KW-1133">Transmembrane helix</keyword>
<evidence type="ECO:0000313" key="4">
    <source>
        <dbReference type="EMBL" id="KAF4303205.1"/>
    </source>
</evidence>
<keyword evidence="2" id="KW-0812">Transmembrane</keyword>
<proteinExistence type="predicted"/>
<gene>
    <name evidence="4" type="ORF">GTA08_BOTSDO09310</name>
</gene>
<keyword evidence="5" id="KW-1185">Reference proteome</keyword>
<dbReference type="EMBL" id="WWBZ02000062">
    <property type="protein sequence ID" value="KAF4303205.1"/>
    <property type="molecule type" value="Genomic_DNA"/>
</dbReference>
<feature type="transmembrane region" description="Helical" evidence="2">
    <location>
        <begin position="50"/>
        <end position="71"/>
    </location>
</feature>
<feature type="transmembrane region" description="Helical" evidence="2">
    <location>
        <begin position="83"/>
        <end position="100"/>
    </location>
</feature>